<keyword evidence="4" id="KW-1185">Reference proteome</keyword>
<dbReference type="AlphaFoldDB" id="A0A6L3T2C3"/>
<feature type="compositionally biased region" description="Low complexity" evidence="1">
    <location>
        <begin position="44"/>
        <end position="66"/>
    </location>
</feature>
<evidence type="ECO:0000256" key="1">
    <source>
        <dbReference type="SAM" id="MobiDB-lite"/>
    </source>
</evidence>
<evidence type="ECO:0000256" key="2">
    <source>
        <dbReference type="SAM" id="SignalP"/>
    </source>
</evidence>
<protein>
    <submittedName>
        <fullName evidence="3">Uncharacterized protein</fullName>
    </submittedName>
</protein>
<keyword evidence="2" id="KW-0732">Signal</keyword>
<dbReference type="Proteomes" id="UP000474159">
    <property type="component" value="Unassembled WGS sequence"/>
</dbReference>
<dbReference type="RefSeq" id="WP_150998080.1">
    <property type="nucleotide sequence ID" value="NZ_BPQY01000119.1"/>
</dbReference>
<name>A0A6L3T2C3_9HYPH</name>
<gene>
    <name evidence="3" type="ORF">F6X53_05775</name>
</gene>
<evidence type="ECO:0000313" key="4">
    <source>
        <dbReference type="Proteomes" id="UP000474159"/>
    </source>
</evidence>
<evidence type="ECO:0000313" key="3">
    <source>
        <dbReference type="EMBL" id="KAB1080681.1"/>
    </source>
</evidence>
<feature type="compositionally biased region" description="Low complexity" evidence="1">
    <location>
        <begin position="27"/>
        <end position="37"/>
    </location>
</feature>
<feature type="signal peptide" evidence="2">
    <location>
        <begin position="1"/>
        <end position="22"/>
    </location>
</feature>
<dbReference type="EMBL" id="VZZK01000004">
    <property type="protein sequence ID" value="KAB1080681.1"/>
    <property type="molecule type" value="Genomic_DNA"/>
</dbReference>
<reference evidence="3 4" key="1">
    <citation type="submission" date="2019-09" db="EMBL/GenBank/DDBJ databases">
        <title>YIM 48816 draft genome.</title>
        <authorList>
            <person name="Jiang L."/>
        </authorList>
    </citation>
    <scope>NUCLEOTIDE SEQUENCE [LARGE SCALE GENOMIC DNA]</scope>
    <source>
        <strain evidence="3 4">YIM 48816</strain>
    </source>
</reference>
<feature type="region of interest" description="Disordered" evidence="1">
    <location>
        <begin position="23"/>
        <end position="84"/>
    </location>
</feature>
<feature type="chain" id="PRO_5027117213" evidence="2">
    <location>
        <begin position="23"/>
        <end position="84"/>
    </location>
</feature>
<sequence>MRGPSLAAVVILTVSSAAPALAQGAPSSNLNSINNSLAGQARSTTTTQQQTSGANTQRMQNRRNQMSQPAPTGQPGPIVAPARR</sequence>
<organism evidence="3 4">
    <name type="scientific">Methylobacterium soli</name>
    <dbReference type="NCBI Taxonomy" id="553447"/>
    <lineage>
        <taxon>Bacteria</taxon>
        <taxon>Pseudomonadati</taxon>
        <taxon>Pseudomonadota</taxon>
        <taxon>Alphaproteobacteria</taxon>
        <taxon>Hyphomicrobiales</taxon>
        <taxon>Methylobacteriaceae</taxon>
        <taxon>Methylobacterium</taxon>
    </lineage>
</organism>
<proteinExistence type="predicted"/>
<comment type="caution">
    <text evidence="3">The sequence shown here is derived from an EMBL/GenBank/DDBJ whole genome shotgun (WGS) entry which is preliminary data.</text>
</comment>
<accession>A0A6L3T2C3</accession>